<dbReference type="eggNOG" id="COG1385">
    <property type="taxonomic scope" value="Bacteria"/>
</dbReference>
<dbReference type="RefSeq" id="WP_013886176.1">
    <property type="nucleotide sequence ID" value="NC_015672.1"/>
</dbReference>
<dbReference type="SUPFAM" id="SSF75217">
    <property type="entry name" value="alpha/beta knot"/>
    <property type="match status" value="1"/>
</dbReference>
<keyword evidence="7 10" id="KW-0949">S-adenosyl-L-methionine</keyword>
<dbReference type="InterPro" id="IPR029026">
    <property type="entry name" value="tRNA_m1G_MTases_N"/>
</dbReference>
<gene>
    <name evidence="13" type="ordered locus">Flexsi_1028</name>
</gene>
<dbReference type="PANTHER" id="PTHR30027:SF3">
    <property type="entry name" value="16S RRNA (URACIL(1498)-N(3))-METHYLTRANSFERASE"/>
    <property type="match status" value="1"/>
</dbReference>
<dbReference type="Gene3D" id="3.40.1280.10">
    <property type="match status" value="1"/>
</dbReference>
<dbReference type="EC" id="2.1.1.193" evidence="10"/>
<dbReference type="KEGG" id="fsi:Flexsi_1028"/>
<dbReference type="InterPro" id="IPR046887">
    <property type="entry name" value="RsmE_PUA-like"/>
</dbReference>
<evidence type="ECO:0000256" key="2">
    <source>
        <dbReference type="ARBA" id="ARBA00005528"/>
    </source>
</evidence>
<keyword evidence="4 10" id="KW-0698">rRNA processing</keyword>
<reference evidence="14" key="2">
    <citation type="submission" date="2011-06" db="EMBL/GenBank/DDBJ databases">
        <title>The complete genome of Flexistipes sinusarabici DSM 4947.</title>
        <authorList>
            <person name="Lucas S."/>
            <person name="Han J."/>
            <person name="Lapidus A."/>
            <person name="Bruce D."/>
            <person name="Goodwin L."/>
            <person name="Pitluck S."/>
            <person name="Peters L."/>
            <person name="Kyrpides N."/>
            <person name="Mavromatis K."/>
            <person name="Ivanova N."/>
            <person name="Mikhailova N."/>
            <person name="Chertkov O."/>
            <person name="Detter J.C."/>
            <person name="Tapia R."/>
            <person name="Han C."/>
            <person name="Land M."/>
            <person name="Hauser L."/>
            <person name="Markowitz V."/>
            <person name="Cheng J.-F."/>
            <person name="Hugenholtz P."/>
            <person name="Woyke T."/>
            <person name="Wu D."/>
            <person name="Spring S."/>
            <person name="Schroeder M."/>
            <person name="Brambilla E."/>
            <person name="Klenk H.-P."/>
            <person name="Eisen J.A."/>
        </authorList>
    </citation>
    <scope>NUCLEOTIDE SEQUENCE [LARGE SCALE GENOMIC DNA]</scope>
    <source>
        <strain evidence="14">DSM 4947 / MAS 10</strain>
    </source>
</reference>
<dbReference type="GO" id="GO:0005737">
    <property type="term" value="C:cytoplasm"/>
    <property type="evidence" value="ECO:0007669"/>
    <property type="project" value="UniProtKB-SubCell"/>
</dbReference>
<evidence type="ECO:0000256" key="6">
    <source>
        <dbReference type="ARBA" id="ARBA00022679"/>
    </source>
</evidence>
<accession>F8E5Q5</accession>
<evidence type="ECO:0000313" key="13">
    <source>
        <dbReference type="EMBL" id="AEI14686.1"/>
    </source>
</evidence>
<dbReference type="GO" id="GO:0070475">
    <property type="term" value="P:rRNA base methylation"/>
    <property type="evidence" value="ECO:0007669"/>
    <property type="project" value="TreeGrafter"/>
</dbReference>
<dbReference type="EMBL" id="CP002858">
    <property type="protein sequence ID" value="AEI14686.1"/>
    <property type="molecule type" value="Genomic_DNA"/>
</dbReference>
<evidence type="ECO:0000256" key="9">
    <source>
        <dbReference type="ARBA" id="ARBA00047944"/>
    </source>
</evidence>
<keyword evidence="14" id="KW-1185">Reference proteome</keyword>
<evidence type="ECO:0000259" key="12">
    <source>
        <dbReference type="Pfam" id="PF20260"/>
    </source>
</evidence>
<dbReference type="HOGENOM" id="CLU_067442_3_0_0"/>
<dbReference type="PIRSF" id="PIRSF015601">
    <property type="entry name" value="MTase_slr0722"/>
    <property type="match status" value="1"/>
</dbReference>
<dbReference type="STRING" id="717231.Flexsi_1028"/>
<organism evidence="13 14">
    <name type="scientific">Flexistipes sinusarabici (strain ATCC 49648 / DSM 4947 / MAS 10)</name>
    <dbReference type="NCBI Taxonomy" id="717231"/>
    <lineage>
        <taxon>Bacteria</taxon>
        <taxon>Pseudomonadati</taxon>
        <taxon>Deferribacterota</taxon>
        <taxon>Deferribacteres</taxon>
        <taxon>Deferribacterales</taxon>
        <taxon>Flexistipitaceae</taxon>
        <taxon>Flexistipes</taxon>
    </lineage>
</organism>
<comment type="catalytic activity">
    <reaction evidence="9 10">
        <text>uridine(1498) in 16S rRNA + S-adenosyl-L-methionine = N(3)-methyluridine(1498) in 16S rRNA + S-adenosyl-L-homocysteine + H(+)</text>
        <dbReference type="Rhea" id="RHEA:42920"/>
        <dbReference type="Rhea" id="RHEA-COMP:10283"/>
        <dbReference type="Rhea" id="RHEA-COMP:10284"/>
        <dbReference type="ChEBI" id="CHEBI:15378"/>
        <dbReference type="ChEBI" id="CHEBI:57856"/>
        <dbReference type="ChEBI" id="CHEBI:59789"/>
        <dbReference type="ChEBI" id="CHEBI:65315"/>
        <dbReference type="ChEBI" id="CHEBI:74502"/>
        <dbReference type="EC" id="2.1.1.193"/>
    </reaction>
</comment>
<keyword evidence="3 10" id="KW-0963">Cytoplasm</keyword>
<dbReference type="PANTHER" id="PTHR30027">
    <property type="entry name" value="RIBOSOMAL RNA SMALL SUBUNIT METHYLTRANSFERASE E"/>
    <property type="match status" value="1"/>
</dbReference>
<dbReference type="Proteomes" id="UP000006621">
    <property type="component" value="Chromosome"/>
</dbReference>
<evidence type="ECO:0000313" key="14">
    <source>
        <dbReference type="Proteomes" id="UP000006621"/>
    </source>
</evidence>
<comment type="subcellular location">
    <subcellularLocation>
        <location evidence="1 10">Cytoplasm</location>
    </subcellularLocation>
</comment>
<dbReference type="GO" id="GO:0070042">
    <property type="term" value="F:rRNA (uridine-N3-)-methyltransferase activity"/>
    <property type="evidence" value="ECO:0007669"/>
    <property type="project" value="TreeGrafter"/>
</dbReference>
<feature type="domain" description="Ribosomal RNA small subunit methyltransferase E methyltransferase" evidence="11">
    <location>
        <begin position="76"/>
        <end position="225"/>
    </location>
</feature>
<reference evidence="13 14" key="1">
    <citation type="journal article" date="2011" name="Stand. Genomic Sci.">
        <title>Genome sequence of the moderately thermophilic halophile Flexistipes sinusarabici strain (MAS10).</title>
        <authorList>
            <person name="Lapidus A."/>
            <person name="Chertkov O."/>
            <person name="Nolan M."/>
            <person name="Lucas S."/>
            <person name="Hammon N."/>
            <person name="Deshpande S."/>
            <person name="Cheng J.F."/>
            <person name="Tapia R."/>
            <person name="Han C."/>
            <person name="Goodwin L."/>
            <person name="Pitluck S."/>
            <person name="Liolios K."/>
            <person name="Pagani I."/>
            <person name="Ivanova N."/>
            <person name="Huntemann M."/>
            <person name="Mavromatis K."/>
            <person name="Mikhailova N."/>
            <person name="Pati A."/>
            <person name="Chen A."/>
            <person name="Palaniappan K."/>
            <person name="Land M."/>
            <person name="Hauser L."/>
            <person name="Brambilla E.M."/>
            <person name="Rohde M."/>
            <person name="Abt B."/>
            <person name="Spring S."/>
            <person name="Goker M."/>
            <person name="Bristow J."/>
            <person name="Eisen J.A."/>
            <person name="Markowitz V."/>
            <person name="Hugenholtz P."/>
            <person name="Kyrpides N.C."/>
            <person name="Klenk H.P."/>
            <person name="Woyke T."/>
        </authorList>
    </citation>
    <scope>NUCLEOTIDE SEQUENCE [LARGE SCALE GENOMIC DNA]</scope>
    <source>
        <strain evidence="14">DSM 4947 / MAS 10</strain>
    </source>
</reference>
<comment type="function">
    <text evidence="8 10">Specifically methylates the N3 position of the uracil ring of uridine 1498 (m3U1498) in 16S rRNA. Acts on the fully assembled 30S ribosomal subunit.</text>
</comment>
<proteinExistence type="inferred from homology"/>
<dbReference type="InterPro" id="IPR046886">
    <property type="entry name" value="RsmE_MTase_dom"/>
</dbReference>
<comment type="similarity">
    <text evidence="2 10">Belongs to the RNA methyltransferase RsmE family.</text>
</comment>
<dbReference type="SUPFAM" id="SSF88697">
    <property type="entry name" value="PUA domain-like"/>
    <property type="match status" value="1"/>
</dbReference>
<evidence type="ECO:0000256" key="4">
    <source>
        <dbReference type="ARBA" id="ARBA00022552"/>
    </source>
</evidence>
<dbReference type="InterPro" id="IPR006700">
    <property type="entry name" value="RsmE"/>
</dbReference>
<feature type="domain" description="Ribosomal RNA small subunit methyltransferase E PUA-like" evidence="12">
    <location>
        <begin position="19"/>
        <end position="62"/>
    </location>
</feature>
<evidence type="ECO:0000256" key="8">
    <source>
        <dbReference type="ARBA" id="ARBA00025699"/>
    </source>
</evidence>
<dbReference type="CDD" id="cd18084">
    <property type="entry name" value="RsmE-like"/>
    <property type="match status" value="1"/>
</dbReference>
<dbReference type="AlphaFoldDB" id="F8E5Q5"/>
<dbReference type="OrthoDB" id="9815641at2"/>
<evidence type="ECO:0000256" key="7">
    <source>
        <dbReference type="ARBA" id="ARBA00022691"/>
    </source>
</evidence>
<evidence type="ECO:0000259" key="11">
    <source>
        <dbReference type="Pfam" id="PF04452"/>
    </source>
</evidence>
<protein>
    <recommendedName>
        <fullName evidence="10">Ribosomal RNA small subunit methyltransferase E</fullName>
        <ecNumber evidence="10">2.1.1.193</ecNumber>
    </recommendedName>
</protein>
<keyword evidence="6 10" id="KW-0808">Transferase</keyword>
<name>F8E5Q5_FLESM</name>
<evidence type="ECO:0000256" key="3">
    <source>
        <dbReference type="ARBA" id="ARBA00022490"/>
    </source>
</evidence>
<dbReference type="NCBIfam" id="TIGR00046">
    <property type="entry name" value="RsmE family RNA methyltransferase"/>
    <property type="match status" value="1"/>
</dbReference>
<keyword evidence="5 10" id="KW-0489">Methyltransferase</keyword>
<dbReference type="InterPro" id="IPR015947">
    <property type="entry name" value="PUA-like_sf"/>
</dbReference>
<evidence type="ECO:0000256" key="10">
    <source>
        <dbReference type="PIRNR" id="PIRNR015601"/>
    </source>
</evidence>
<dbReference type="InterPro" id="IPR029028">
    <property type="entry name" value="Alpha/beta_knot_MTases"/>
</dbReference>
<dbReference type="Pfam" id="PF20260">
    <property type="entry name" value="PUA_4"/>
    <property type="match status" value="1"/>
</dbReference>
<sequence length="234" mass="26505">MQGLKRFYYNVPFSDELVLEGEVFNHLKNVLRCSAGEEIILYNDVNIARYRIDSLNKRRISAHFIEEKKQINPDYMLHVYLAVMKNRYMDNIIHKLGEIGITKLIPVYTENSTATVNNNTYLRYNDLLIKGALQAELDFLPALEKTVEIHQINPECDTNLLFAARRAEIKIPVVTSKSVSLFLGPEGGFAEKEIKFLSEKGFSIVSPLSSVLKAETAAVVFTGMVKILMENASV</sequence>
<dbReference type="Pfam" id="PF04452">
    <property type="entry name" value="Methyltrans_RNA"/>
    <property type="match status" value="1"/>
</dbReference>
<evidence type="ECO:0000256" key="5">
    <source>
        <dbReference type="ARBA" id="ARBA00022603"/>
    </source>
</evidence>
<evidence type="ECO:0000256" key="1">
    <source>
        <dbReference type="ARBA" id="ARBA00004496"/>
    </source>
</evidence>